<protein>
    <submittedName>
        <fullName evidence="1">Uncharacterized protein</fullName>
    </submittedName>
</protein>
<proteinExistence type="predicted"/>
<dbReference type="EMBL" id="LCAH01000001">
    <property type="protein sequence ID" value="KKR87781.1"/>
    <property type="molecule type" value="Genomic_DNA"/>
</dbReference>
<dbReference type="AlphaFoldDB" id="A0A0G0UJU4"/>
<evidence type="ECO:0000313" key="1">
    <source>
        <dbReference type="EMBL" id="KKR87781.1"/>
    </source>
</evidence>
<name>A0A0G0UJU4_9BACT</name>
<gene>
    <name evidence="1" type="ORF">UU35_C0001G0062</name>
</gene>
<dbReference type="Proteomes" id="UP000034616">
    <property type="component" value="Unassembled WGS sequence"/>
</dbReference>
<sequence>MNTRSEQIASTNSHDLFRGKEKSRYRKDTILPVTETAKDYFDNKKRAAKELAGGERDQNWTYYNRLSNDATRLLDEDMTSWTEGQYADTLADTLDTMISLDPRHEDLSVLDPSVHAEQTFIAADRIFRAGCEKLYPSVEEPSPQVISGHIYKTLRTLEKPNFLISGSGIAIKESITASIRYVLGKTTEEIAENQHQNPDQFLHILEQIFRENGQRVGQLGWTIEEQRRLGRLETKDAVAIHRDMDRLTEVLYGILRMIDTAKQDQINRIGNTIQTAEIQQARQRIMPTLEGRNGEKDYKYWIEQLIQKEDAWISEKSNGVRAKAFGIFEETFQAINRQQDWKENLFELLKKIDTAQKKFLIDPEVLKSAKGDARTQKFLALKRATETVWKETCQTYRGIEKLAEKDIATEKERQQKQGKKISGSNMTITFSPSNPLPILTHFFEQAKKDGML</sequence>
<comment type="caution">
    <text evidence="1">The sequence shown here is derived from an EMBL/GenBank/DDBJ whole genome shotgun (WGS) entry which is preliminary data.</text>
</comment>
<accession>A0A0G0UJU4</accession>
<organism evidence="1 2">
    <name type="scientific">Candidatus Uhrbacteria bacterium GW2011_GWC2_41_11</name>
    <dbReference type="NCBI Taxonomy" id="1618985"/>
    <lineage>
        <taxon>Bacteria</taxon>
        <taxon>Candidatus Uhriibacteriota</taxon>
    </lineage>
</organism>
<reference evidence="1 2" key="1">
    <citation type="journal article" date="2015" name="Nature">
        <title>rRNA introns, odd ribosomes, and small enigmatic genomes across a large radiation of phyla.</title>
        <authorList>
            <person name="Brown C.T."/>
            <person name="Hug L.A."/>
            <person name="Thomas B.C."/>
            <person name="Sharon I."/>
            <person name="Castelle C.J."/>
            <person name="Singh A."/>
            <person name="Wilkins M.J."/>
            <person name="Williams K.H."/>
            <person name="Banfield J.F."/>
        </authorList>
    </citation>
    <scope>NUCLEOTIDE SEQUENCE [LARGE SCALE GENOMIC DNA]</scope>
</reference>
<evidence type="ECO:0000313" key="2">
    <source>
        <dbReference type="Proteomes" id="UP000034616"/>
    </source>
</evidence>